<dbReference type="PATRIC" id="fig|657313.3.peg.1458"/>
<dbReference type="AlphaFoldDB" id="D4M4S7"/>
<protein>
    <recommendedName>
        <fullName evidence="5">DUF4352 domain-containing protein</fullName>
    </recommendedName>
</protein>
<dbReference type="HOGENOM" id="CLU_946240_0_0_9"/>
<dbReference type="RefSeq" id="WP_015528828.1">
    <property type="nucleotide sequence ID" value="NC_021015.1"/>
</dbReference>
<proteinExistence type="predicted"/>
<gene>
    <name evidence="3" type="ORF">RTO_16590</name>
</gene>
<organism evidence="3 4">
    <name type="scientific">[Ruminococcus] torques L2-14</name>
    <dbReference type="NCBI Taxonomy" id="657313"/>
    <lineage>
        <taxon>Bacteria</taxon>
        <taxon>Bacillati</taxon>
        <taxon>Bacillota</taxon>
        <taxon>Clostridia</taxon>
        <taxon>Lachnospirales</taxon>
        <taxon>Lachnospiraceae</taxon>
        <taxon>Mediterraneibacter</taxon>
    </lineage>
</organism>
<feature type="signal peptide" evidence="2">
    <location>
        <begin position="1"/>
        <end position="22"/>
    </location>
</feature>
<dbReference type="EMBL" id="FP929055">
    <property type="protein sequence ID" value="CBL26239.1"/>
    <property type="molecule type" value="Genomic_DNA"/>
</dbReference>
<feature type="compositionally biased region" description="Low complexity" evidence="1">
    <location>
        <begin position="241"/>
        <end position="273"/>
    </location>
</feature>
<sequence>MKRKVLVTLCLCMIGLAGTVTGCGSKKEETPVVEEEKKEPELKAIGQEDKEAFKVEVKNATGKNIKGVAIKLTDEDAYPENMLEEGDVFADQESRNLYYKALEKNENEDVTEEFETTENDGTDDEKVLEQGYDVQLTFEDDSTAELHAFPFGDIEKGDLCYADDVAYLTYTSIESKEQIDTKEAELAVKQAAEQKAAEEAAQAAAEQKAAEEAAAQAAAEQAAAEQKAAEEAAARKKEAEQAAAASKQQKSSGNSTSSNNNSNPAPSESYSNSGDTGNSESSGDDGCLDDGLLY</sequence>
<reference evidence="3 4" key="1">
    <citation type="submission" date="2010-03" db="EMBL/GenBank/DDBJ databases">
        <title>The genome sequence of Ruminococcus torques L2-14.</title>
        <authorList>
            <consortium name="metaHIT consortium -- http://www.metahit.eu/"/>
            <person name="Pajon A."/>
            <person name="Turner K."/>
            <person name="Parkhill J."/>
            <person name="Duncan S."/>
            <person name="Flint H."/>
        </authorList>
    </citation>
    <scope>NUCLEOTIDE SEQUENCE [LARGE SCALE GENOMIC DNA]</scope>
    <source>
        <strain evidence="3 4">L2-14</strain>
    </source>
</reference>
<keyword evidence="2" id="KW-0732">Signal</keyword>
<feature type="region of interest" description="Disordered" evidence="1">
    <location>
        <begin position="200"/>
        <end position="294"/>
    </location>
</feature>
<dbReference type="KEGG" id="rto:RTO_16590"/>
<dbReference type="PROSITE" id="PS51257">
    <property type="entry name" value="PROKAR_LIPOPROTEIN"/>
    <property type="match status" value="1"/>
</dbReference>
<evidence type="ECO:0000313" key="4">
    <source>
        <dbReference type="Proteomes" id="UP000008956"/>
    </source>
</evidence>
<evidence type="ECO:0000256" key="2">
    <source>
        <dbReference type="SAM" id="SignalP"/>
    </source>
</evidence>
<name>D4M4S7_9FIRM</name>
<accession>D4M4S7</accession>
<dbReference type="Proteomes" id="UP000008956">
    <property type="component" value="Chromosome"/>
</dbReference>
<evidence type="ECO:0000256" key="1">
    <source>
        <dbReference type="SAM" id="MobiDB-lite"/>
    </source>
</evidence>
<feature type="chain" id="PRO_5039623365" description="DUF4352 domain-containing protein" evidence="2">
    <location>
        <begin position="23"/>
        <end position="294"/>
    </location>
</feature>
<feature type="compositionally biased region" description="Low complexity" evidence="1">
    <location>
        <begin position="200"/>
        <end position="226"/>
    </location>
</feature>
<evidence type="ECO:0008006" key="5">
    <source>
        <dbReference type="Google" id="ProtNLM"/>
    </source>
</evidence>
<evidence type="ECO:0000313" key="3">
    <source>
        <dbReference type="EMBL" id="CBL26239.1"/>
    </source>
</evidence>
<reference evidence="3 4" key="2">
    <citation type="submission" date="2010-03" db="EMBL/GenBank/DDBJ databases">
        <authorList>
            <person name="Pajon A."/>
        </authorList>
    </citation>
    <scope>NUCLEOTIDE SEQUENCE [LARGE SCALE GENOMIC DNA]</scope>
    <source>
        <strain evidence="3 4">L2-14</strain>
    </source>
</reference>
<feature type="compositionally biased region" description="Basic and acidic residues" evidence="1">
    <location>
        <begin position="227"/>
        <end position="240"/>
    </location>
</feature>